<reference evidence="1 2" key="1">
    <citation type="journal article" date="2015" name="Nature">
        <title>rRNA introns, odd ribosomes, and small enigmatic genomes across a large radiation of phyla.</title>
        <authorList>
            <person name="Brown C.T."/>
            <person name="Hug L.A."/>
            <person name="Thomas B.C."/>
            <person name="Sharon I."/>
            <person name="Castelle C.J."/>
            <person name="Singh A."/>
            <person name="Wilkins M.J."/>
            <person name="Williams K.H."/>
            <person name="Banfield J.F."/>
        </authorList>
    </citation>
    <scope>NUCLEOTIDE SEQUENCE [LARGE SCALE GENOMIC DNA]</scope>
</reference>
<sequence length="342" mass="39369">MNKEDIPIFNLSKTELIPEDKEVVRAEANRAIENETEEMKRVLREISIPMNERVSMVADELHAFQTERCKSYGRNPPDKPEVFGVPIEYRARLSKSDSIGGFTNSIDNTVVVFTYPNELDMWIAKKIAHELEHAYAYHQNRADVNFEASEDDPQVIVGCYRRGGVTLSPKGEYGYFLEEGAAELGAIEYFTEHISKLFPDDYESYLKERSKFMEEQGLREATKDYLGPSYNRETQTVQMGATIYAYPVGVVKSLIDELPEGRELINQAHIRGNYVPLAREFEKLLGKGTFRVFMSLPIKEESIRGLGELFSAMNERERKTIMEKLLHSRPYDKETLRRRGVL</sequence>
<organism evidence="1 2">
    <name type="scientific">Candidatus Azambacteria bacterium GW2011_GWA2_42_9</name>
    <dbReference type="NCBI Taxonomy" id="1618613"/>
    <lineage>
        <taxon>Bacteria</taxon>
        <taxon>Candidatus Azamiibacteriota</taxon>
    </lineage>
</organism>
<proteinExistence type="predicted"/>
<protein>
    <submittedName>
        <fullName evidence="1">Uncharacterized protein</fullName>
    </submittedName>
</protein>
<evidence type="ECO:0000313" key="2">
    <source>
        <dbReference type="Proteomes" id="UP000034563"/>
    </source>
</evidence>
<dbReference type="EMBL" id="LCEQ01000025">
    <property type="protein sequence ID" value="KKS74895.1"/>
    <property type="molecule type" value="Genomic_DNA"/>
</dbReference>
<comment type="caution">
    <text evidence="1">The sequence shown here is derived from an EMBL/GenBank/DDBJ whole genome shotgun (WGS) entry which is preliminary data.</text>
</comment>
<name>A0A0G1BNC7_9BACT</name>
<dbReference type="Proteomes" id="UP000034563">
    <property type="component" value="Unassembled WGS sequence"/>
</dbReference>
<accession>A0A0G1BNC7</accession>
<dbReference type="AlphaFoldDB" id="A0A0G1BNC7"/>
<evidence type="ECO:0000313" key="1">
    <source>
        <dbReference type="EMBL" id="KKS74895.1"/>
    </source>
</evidence>
<gene>
    <name evidence="1" type="ORF">UV48_C0025G0003</name>
</gene>